<dbReference type="HOGENOM" id="CLU_1122852_0_0_0"/>
<gene>
    <name evidence="6" type="ORF">U27_05337</name>
</gene>
<evidence type="ECO:0000313" key="7">
    <source>
        <dbReference type="Proteomes" id="UP000030661"/>
    </source>
</evidence>
<dbReference type="STRING" id="1499967.U27_05337"/>
<feature type="modified residue" description="4-aspartylphosphate" evidence="3">
    <location>
        <position position="103"/>
    </location>
</feature>
<dbReference type="AlphaFoldDB" id="A0A081C1A8"/>
<keyword evidence="2" id="KW-0902">Two-component regulatory system</keyword>
<feature type="domain" description="Response regulatory" evidence="5">
    <location>
        <begin position="54"/>
        <end position="171"/>
    </location>
</feature>
<dbReference type="PANTHER" id="PTHR45339">
    <property type="entry name" value="HYBRID SIGNAL TRANSDUCTION HISTIDINE KINASE J"/>
    <property type="match status" value="1"/>
</dbReference>
<dbReference type="Pfam" id="PF00072">
    <property type="entry name" value="Response_reg"/>
    <property type="match status" value="1"/>
</dbReference>
<name>A0A081C1A8_VECG1</name>
<evidence type="ECO:0000256" key="1">
    <source>
        <dbReference type="ARBA" id="ARBA00022553"/>
    </source>
</evidence>
<evidence type="ECO:0000259" key="5">
    <source>
        <dbReference type="PROSITE" id="PS50110"/>
    </source>
</evidence>
<accession>A0A081C1A8</accession>
<organism evidence="6">
    <name type="scientific">Vecturithrix granuli</name>
    <dbReference type="NCBI Taxonomy" id="1499967"/>
    <lineage>
        <taxon>Bacteria</taxon>
        <taxon>Candidatus Moduliflexota</taxon>
        <taxon>Candidatus Vecturitrichia</taxon>
        <taxon>Candidatus Vecturitrichales</taxon>
        <taxon>Candidatus Vecturitrichaceae</taxon>
        <taxon>Candidatus Vecturithrix</taxon>
    </lineage>
</organism>
<evidence type="ECO:0000313" key="6">
    <source>
        <dbReference type="EMBL" id="GAK58363.1"/>
    </source>
</evidence>
<evidence type="ECO:0000256" key="4">
    <source>
        <dbReference type="SAM" id="MobiDB-lite"/>
    </source>
</evidence>
<dbReference type="InterPro" id="IPR001789">
    <property type="entry name" value="Sig_transdc_resp-reg_receiver"/>
</dbReference>
<reference evidence="6" key="1">
    <citation type="journal article" date="2015" name="PeerJ">
        <title>First genomic representation of candidate bacterial phylum KSB3 points to enhanced environmental sensing as a trigger of wastewater bulking.</title>
        <authorList>
            <person name="Sekiguchi Y."/>
            <person name="Ohashi A."/>
            <person name="Parks D.H."/>
            <person name="Yamauchi T."/>
            <person name="Tyson G.W."/>
            <person name="Hugenholtz P."/>
        </authorList>
    </citation>
    <scope>NUCLEOTIDE SEQUENCE [LARGE SCALE GENOMIC DNA]</scope>
</reference>
<dbReference type="SUPFAM" id="SSF52172">
    <property type="entry name" value="CheY-like"/>
    <property type="match status" value="1"/>
</dbReference>
<protein>
    <submittedName>
        <fullName evidence="6">PAS fold family</fullName>
    </submittedName>
</protein>
<feature type="region of interest" description="Disordered" evidence="4">
    <location>
        <begin position="169"/>
        <end position="224"/>
    </location>
</feature>
<dbReference type="Proteomes" id="UP000030661">
    <property type="component" value="Unassembled WGS sequence"/>
</dbReference>
<evidence type="ECO:0000256" key="3">
    <source>
        <dbReference type="PROSITE-ProRule" id="PRU00169"/>
    </source>
</evidence>
<dbReference type="PANTHER" id="PTHR45339:SF1">
    <property type="entry name" value="HYBRID SIGNAL TRANSDUCTION HISTIDINE KINASE J"/>
    <property type="match status" value="1"/>
</dbReference>
<dbReference type="SMART" id="SM00448">
    <property type="entry name" value="REC"/>
    <property type="match status" value="1"/>
</dbReference>
<feature type="compositionally biased region" description="Polar residues" evidence="4">
    <location>
        <begin position="206"/>
        <end position="224"/>
    </location>
</feature>
<keyword evidence="7" id="KW-1185">Reference proteome</keyword>
<dbReference type="PROSITE" id="PS50110">
    <property type="entry name" value="RESPONSE_REGULATORY"/>
    <property type="match status" value="1"/>
</dbReference>
<dbReference type="CDD" id="cd17546">
    <property type="entry name" value="REC_hyHK_CKI1_RcsC-like"/>
    <property type="match status" value="1"/>
</dbReference>
<dbReference type="Gene3D" id="3.40.50.2300">
    <property type="match status" value="1"/>
</dbReference>
<proteinExistence type="predicted"/>
<dbReference type="GO" id="GO:0000160">
    <property type="term" value="P:phosphorelay signal transduction system"/>
    <property type="evidence" value="ECO:0007669"/>
    <property type="project" value="UniProtKB-KW"/>
</dbReference>
<evidence type="ECO:0000256" key="2">
    <source>
        <dbReference type="ARBA" id="ARBA00023012"/>
    </source>
</evidence>
<dbReference type="EMBL" id="DF820467">
    <property type="protein sequence ID" value="GAK58363.1"/>
    <property type="molecule type" value="Genomic_DNA"/>
</dbReference>
<dbReference type="InterPro" id="IPR011006">
    <property type="entry name" value="CheY-like_superfamily"/>
</dbReference>
<sequence>MLTSFLMKPAKSSQLQNTLREVFAGESRKKGAPQGIPAEDLGFDSTLAQRLPLRILLAEDNSTNQQLALLTLERFGYRADVAANGLEVLEAFRRCPYDVILMDVQMPEMGGIIATQRLRQKFPPEQQPYIIAVTANAMHGDREQCLKAGMDEYISKPFEVRELLHTLEQSRTGRQPAPIPSQERKLTSVPSFRQAQDIVRGGKSTPGPSQEGNEAETGNLQSSILDPKALTRRRSPSVNMLTKCCRL</sequence>
<dbReference type="eggNOG" id="COG0784">
    <property type="taxonomic scope" value="Bacteria"/>
</dbReference>
<keyword evidence="1 3" id="KW-0597">Phosphoprotein</keyword>